<evidence type="ECO:0000313" key="3">
    <source>
        <dbReference type="EMBL" id="CAK0825321.1"/>
    </source>
</evidence>
<keyword evidence="2" id="KW-0472">Membrane</keyword>
<feature type="transmembrane region" description="Helical" evidence="2">
    <location>
        <begin position="167"/>
        <end position="191"/>
    </location>
</feature>
<keyword evidence="4" id="KW-1185">Reference proteome</keyword>
<proteinExistence type="predicted"/>
<evidence type="ECO:0000256" key="1">
    <source>
        <dbReference type="SAM" id="MobiDB-lite"/>
    </source>
</evidence>
<feature type="transmembrane region" description="Helical" evidence="2">
    <location>
        <begin position="115"/>
        <end position="136"/>
    </location>
</feature>
<dbReference type="Proteomes" id="UP001189429">
    <property type="component" value="Unassembled WGS sequence"/>
</dbReference>
<feature type="transmembrane region" description="Helical" evidence="2">
    <location>
        <begin position="307"/>
        <end position="332"/>
    </location>
</feature>
<evidence type="ECO:0000313" key="4">
    <source>
        <dbReference type="Proteomes" id="UP001189429"/>
    </source>
</evidence>
<name>A0ABN9S1C6_9DINO</name>
<feature type="transmembrane region" description="Helical" evidence="2">
    <location>
        <begin position="203"/>
        <end position="226"/>
    </location>
</feature>
<comment type="caution">
    <text evidence="3">The sequence shown here is derived from an EMBL/GenBank/DDBJ whole genome shotgun (WGS) entry which is preliminary data.</text>
</comment>
<gene>
    <name evidence="3" type="ORF">PCOR1329_LOCUS25475</name>
</gene>
<keyword evidence="2" id="KW-0812">Transmembrane</keyword>
<evidence type="ECO:0008006" key="5">
    <source>
        <dbReference type="Google" id="ProtNLM"/>
    </source>
</evidence>
<organism evidence="3 4">
    <name type="scientific">Prorocentrum cordatum</name>
    <dbReference type="NCBI Taxonomy" id="2364126"/>
    <lineage>
        <taxon>Eukaryota</taxon>
        <taxon>Sar</taxon>
        <taxon>Alveolata</taxon>
        <taxon>Dinophyceae</taxon>
        <taxon>Prorocentrales</taxon>
        <taxon>Prorocentraceae</taxon>
        <taxon>Prorocentrum</taxon>
    </lineage>
</organism>
<accession>A0ABN9S1C6</accession>
<keyword evidence="2" id="KW-1133">Transmembrane helix</keyword>
<feature type="transmembrane region" description="Helical" evidence="2">
    <location>
        <begin position="71"/>
        <end position="95"/>
    </location>
</feature>
<dbReference type="EMBL" id="CAUYUJ010008892">
    <property type="protein sequence ID" value="CAK0825321.1"/>
    <property type="molecule type" value="Genomic_DNA"/>
</dbReference>
<feature type="region of interest" description="Disordered" evidence="1">
    <location>
        <begin position="1"/>
        <end position="26"/>
    </location>
</feature>
<protein>
    <recommendedName>
        <fullName evidence="5">Transmembrane protein</fullName>
    </recommendedName>
</protein>
<evidence type="ECO:0000256" key="2">
    <source>
        <dbReference type="SAM" id="Phobius"/>
    </source>
</evidence>
<sequence length="429" mass="47839">MQTGESSVSPKALHAEQGSSSDGPGDDFSICTHEGTRVRMLNGLDVFNVFKVTMLVELNSTSFLFSDDGRFFVAALSSMSSGSLVIHGLLVPPRWNLISMFPRPVFEVIMEFLEWFQNWVAGFIYLALGVILPNLARCSATSVHSERTLSVANCYDLNMRFGRAYMFFSYVLWPVALLSGMVAPVLVWLPLLYGDGFARQMHIGFWTTFSVFTWSIGMLFTVPSMVEEIGIIAVRRIVDGVVKHVADMRTTPNQWQKVLDLVRATVFLVADTFDWKCLGRLIIFRVAMLFSLAIGFGFVGIAHSGEMSRTCAICFGVLAAICGCVILLRVGLIKEKCSNKRPGSKNRTAELLHVMVEQELRHDSEPTAFRQLSFYLRERTIGIELLGTRITTEFVANAALRTCFYLQPRSLSLKAYGALVPLKTSVTMI</sequence>
<feature type="transmembrane region" description="Helical" evidence="2">
    <location>
        <begin position="282"/>
        <end position="301"/>
    </location>
</feature>
<reference evidence="3" key="1">
    <citation type="submission" date="2023-10" db="EMBL/GenBank/DDBJ databases">
        <authorList>
            <person name="Chen Y."/>
            <person name="Shah S."/>
            <person name="Dougan E. K."/>
            <person name="Thang M."/>
            <person name="Chan C."/>
        </authorList>
    </citation>
    <scope>NUCLEOTIDE SEQUENCE [LARGE SCALE GENOMIC DNA]</scope>
</reference>